<comment type="caution">
    <text evidence="6">The sequence shown here is derived from an EMBL/GenBank/DDBJ whole genome shotgun (WGS) entry which is preliminary data.</text>
</comment>
<dbReference type="AlphaFoldDB" id="A0A498CDL4"/>
<reference evidence="6 7" key="1">
    <citation type="submission" date="2018-10" db="EMBL/GenBank/DDBJ databases">
        <title>Genomic Encyclopedia of Type Strains, Phase IV (KMG-IV): sequencing the most valuable type-strain genomes for metagenomic binning, comparative biology and taxonomic classification.</title>
        <authorList>
            <person name="Goeker M."/>
        </authorList>
    </citation>
    <scope>NUCLEOTIDE SEQUENCE [LARGE SCALE GENOMIC DNA]</scope>
    <source>
        <strain evidence="6 7">DSM 12769</strain>
    </source>
</reference>
<dbReference type="Proteomes" id="UP000275461">
    <property type="component" value="Unassembled WGS sequence"/>
</dbReference>
<dbReference type="EMBL" id="RCDA01000001">
    <property type="protein sequence ID" value="RLK50538.1"/>
    <property type="molecule type" value="Genomic_DNA"/>
</dbReference>
<organism evidence="6 7">
    <name type="scientific">Alkalispirillum mobile</name>
    <dbReference type="NCBI Taxonomy" id="85925"/>
    <lineage>
        <taxon>Bacteria</taxon>
        <taxon>Pseudomonadati</taxon>
        <taxon>Pseudomonadota</taxon>
        <taxon>Gammaproteobacteria</taxon>
        <taxon>Chromatiales</taxon>
        <taxon>Ectothiorhodospiraceae</taxon>
        <taxon>Alkalispirillum</taxon>
    </lineage>
</organism>
<dbReference type="CDD" id="cd00882">
    <property type="entry name" value="Ras_like_GTPase"/>
    <property type="match status" value="1"/>
</dbReference>
<evidence type="ECO:0000256" key="3">
    <source>
        <dbReference type="ARBA" id="ARBA00022989"/>
    </source>
</evidence>
<evidence type="ECO:0000256" key="4">
    <source>
        <dbReference type="ARBA" id="ARBA00023136"/>
    </source>
</evidence>
<keyword evidence="2 5" id="KW-0812">Transmembrane</keyword>
<evidence type="ECO:0000256" key="5">
    <source>
        <dbReference type="SAM" id="Phobius"/>
    </source>
</evidence>
<feature type="transmembrane region" description="Helical" evidence="5">
    <location>
        <begin position="341"/>
        <end position="363"/>
    </location>
</feature>
<dbReference type="InterPro" id="IPR027417">
    <property type="entry name" value="P-loop_NTPase"/>
</dbReference>
<name>A0A498CDL4_9GAMM</name>
<keyword evidence="4 5" id="KW-0472">Membrane</keyword>
<sequence>MNGSRLSRGWQRLMDAVIRPERADLDQAEIARQAREQAPVLWLLGKVQSGKTSIVGAITGDSAAAIGEGFRSCTRSARVYDYPAEAPVLRFLDTRGLGEVGGGPGDDLARLTERAHMVVAVARAMDLHQDEVLETLRAVRRRHPDWPVLLVQTCLHEGYPDDRDHPPYPALDAAPGLEDLARCRRQQADAFRALPGKGPVVVVPVDLTLPDEDYTPVFYGLPALLDALEAQAPGRLAAILQALRRPADDPRARRARPHILGYASAAAASDVVPVLGVVSVPAMQGKLLHSLGRIYGVPWDAGSLRAFTAALGSGTLAGLGLSHGARQLGKLIPGYGQTAGAAAAAAATFAVTYALGIAACTYLSRTRDGRDATEGVEAAYRQALREALDLARRRAESRGAAE</sequence>
<comment type="subcellular location">
    <subcellularLocation>
        <location evidence="1">Membrane</location>
        <topology evidence="1">Multi-pass membrane protein</topology>
    </subcellularLocation>
</comment>
<dbReference type="GO" id="GO:0016020">
    <property type="term" value="C:membrane"/>
    <property type="evidence" value="ECO:0007669"/>
    <property type="project" value="UniProtKB-SubCell"/>
</dbReference>
<evidence type="ECO:0000256" key="1">
    <source>
        <dbReference type="ARBA" id="ARBA00004141"/>
    </source>
</evidence>
<dbReference type="Pfam" id="PF05128">
    <property type="entry name" value="DUF697"/>
    <property type="match status" value="1"/>
</dbReference>
<proteinExistence type="predicted"/>
<evidence type="ECO:0000313" key="6">
    <source>
        <dbReference type="EMBL" id="RLK50538.1"/>
    </source>
</evidence>
<dbReference type="InterPro" id="IPR021147">
    <property type="entry name" value="DUF697"/>
</dbReference>
<keyword evidence="3 5" id="KW-1133">Transmembrane helix</keyword>
<gene>
    <name evidence="6" type="ORF">DFR31_0441</name>
</gene>
<dbReference type="SUPFAM" id="SSF52540">
    <property type="entry name" value="P-loop containing nucleoside triphosphate hydrolases"/>
    <property type="match status" value="1"/>
</dbReference>
<dbReference type="Gene3D" id="3.40.50.300">
    <property type="entry name" value="P-loop containing nucleotide triphosphate hydrolases"/>
    <property type="match status" value="1"/>
</dbReference>
<accession>A0A498CDL4</accession>
<evidence type="ECO:0000256" key="2">
    <source>
        <dbReference type="ARBA" id="ARBA00022692"/>
    </source>
</evidence>
<keyword evidence="7" id="KW-1185">Reference proteome</keyword>
<evidence type="ECO:0000313" key="7">
    <source>
        <dbReference type="Proteomes" id="UP000275461"/>
    </source>
</evidence>
<protein>
    <submittedName>
        <fullName evidence="6">Uncharacterized protein (DUF697 family)</fullName>
    </submittedName>
</protein>